<dbReference type="InterPro" id="IPR002938">
    <property type="entry name" value="FAD-bd"/>
</dbReference>
<dbReference type="EC" id="1.-.-.-" evidence="2"/>
<proteinExistence type="predicted"/>
<dbReference type="PRINTS" id="PR00420">
    <property type="entry name" value="RNGMNOXGNASE"/>
</dbReference>
<keyword evidence="2" id="KW-0560">Oxidoreductase</keyword>
<evidence type="ECO:0000313" key="2">
    <source>
        <dbReference type="EMBL" id="MFC7304172.1"/>
    </source>
</evidence>
<dbReference type="Proteomes" id="UP001596523">
    <property type="component" value="Unassembled WGS sequence"/>
</dbReference>
<organism evidence="2 3">
    <name type="scientific">Streptomyces monticola</name>
    <dbReference type="NCBI Taxonomy" id="2666263"/>
    <lineage>
        <taxon>Bacteria</taxon>
        <taxon>Bacillati</taxon>
        <taxon>Actinomycetota</taxon>
        <taxon>Actinomycetes</taxon>
        <taxon>Kitasatosporales</taxon>
        <taxon>Streptomycetaceae</taxon>
        <taxon>Streptomyces</taxon>
    </lineage>
</organism>
<feature type="domain" description="FAD-binding" evidence="1">
    <location>
        <begin position="10"/>
        <end position="208"/>
    </location>
</feature>
<dbReference type="SUPFAM" id="SSF51905">
    <property type="entry name" value="FAD/NAD(P)-binding domain"/>
    <property type="match status" value="1"/>
</dbReference>
<sequence length="428" mass="46395">MAHPESAEYDYDVVISGASLAGSAAAILLARRGVRVALLERRSDAEAYKALCTHSLQACAYPVLDELGLVPALEKAGAVRNEARWYTRWGWIEPRAAAAGPELPYGYNIRRSVLDPLIRSHAAETPGVELLLGHQVTGLVREGGRTSGVRASTPEGEREIRARLVVGADGKDSAVAKFAGVPTRQYENTRFGYLAHFRDLPLRDGISHTWFLEPDMAYAFVNDDGVTVLAVLPDKKRLPAFRDDLEGSFLDFVHALPEAPPVDSAERITKITGTVNYPLHSRKPTAPGVALIGDAALTGDPLWGVGCGWALQSAKWLAEAVASAATGQGDLDSSLGRYARGHRRRLRGHQYLAADFAKARPFNPMERLLFSAAARDESLARHMHLFGSRLIGPLRFLNPVALAKASAVNIRHRRAAASATAAHSHRES</sequence>
<dbReference type="Pfam" id="PF01494">
    <property type="entry name" value="FAD_binding_3"/>
    <property type="match status" value="1"/>
</dbReference>
<dbReference type="Gene3D" id="3.50.50.60">
    <property type="entry name" value="FAD/NAD(P)-binding domain"/>
    <property type="match status" value="1"/>
</dbReference>
<dbReference type="GO" id="GO:0016491">
    <property type="term" value="F:oxidoreductase activity"/>
    <property type="evidence" value="ECO:0007669"/>
    <property type="project" value="UniProtKB-KW"/>
</dbReference>
<dbReference type="PANTHER" id="PTHR42685:SF22">
    <property type="entry name" value="CONDITIONED MEDIUM FACTOR RECEPTOR 1"/>
    <property type="match status" value="1"/>
</dbReference>
<evidence type="ECO:0000313" key="3">
    <source>
        <dbReference type="Proteomes" id="UP001596523"/>
    </source>
</evidence>
<name>A0ABW2JEN2_9ACTN</name>
<protein>
    <submittedName>
        <fullName evidence="2">NAD(P)/FAD-dependent oxidoreductase</fullName>
        <ecNumber evidence="2">1.-.-.-</ecNumber>
    </submittedName>
</protein>
<dbReference type="PANTHER" id="PTHR42685">
    <property type="entry name" value="GERANYLGERANYL DIPHOSPHATE REDUCTASE"/>
    <property type="match status" value="1"/>
</dbReference>
<keyword evidence="3" id="KW-1185">Reference proteome</keyword>
<comment type="caution">
    <text evidence="2">The sequence shown here is derived from an EMBL/GenBank/DDBJ whole genome shotgun (WGS) entry which is preliminary data.</text>
</comment>
<accession>A0ABW2JEN2</accession>
<dbReference type="InterPro" id="IPR050407">
    <property type="entry name" value="Geranylgeranyl_reductase"/>
</dbReference>
<dbReference type="RefSeq" id="WP_381828102.1">
    <property type="nucleotide sequence ID" value="NZ_JBHTCF010000002.1"/>
</dbReference>
<dbReference type="EMBL" id="JBHTCF010000002">
    <property type="protein sequence ID" value="MFC7304172.1"/>
    <property type="molecule type" value="Genomic_DNA"/>
</dbReference>
<evidence type="ECO:0000259" key="1">
    <source>
        <dbReference type="Pfam" id="PF01494"/>
    </source>
</evidence>
<gene>
    <name evidence="2" type="ORF">ACFQVC_08105</name>
</gene>
<reference evidence="3" key="1">
    <citation type="journal article" date="2019" name="Int. J. Syst. Evol. Microbiol.">
        <title>The Global Catalogue of Microorganisms (GCM) 10K type strain sequencing project: providing services to taxonomists for standard genome sequencing and annotation.</title>
        <authorList>
            <consortium name="The Broad Institute Genomics Platform"/>
            <consortium name="The Broad Institute Genome Sequencing Center for Infectious Disease"/>
            <person name="Wu L."/>
            <person name="Ma J."/>
        </authorList>
    </citation>
    <scope>NUCLEOTIDE SEQUENCE [LARGE SCALE GENOMIC DNA]</scope>
    <source>
        <strain evidence="3">SYNS20</strain>
    </source>
</reference>
<dbReference type="InterPro" id="IPR036188">
    <property type="entry name" value="FAD/NAD-bd_sf"/>
</dbReference>